<dbReference type="HOGENOM" id="CLU_120969_0_0_10"/>
<organism evidence="2 3">
    <name type="scientific">Bernardetia litoralis (strain ATCC 23117 / DSM 6794 / NBRC 15988 / NCIMB 1366 / Fx l1 / Sio-4)</name>
    <name type="common">Flexibacter litoralis</name>
    <dbReference type="NCBI Taxonomy" id="880071"/>
    <lineage>
        <taxon>Bacteria</taxon>
        <taxon>Pseudomonadati</taxon>
        <taxon>Bacteroidota</taxon>
        <taxon>Cytophagia</taxon>
        <taxon>Cytophagales</taxon>
        <taxon>Bernardetiaceae</taxon>
        <taxon>Bernardetia</taxon>
    </lineage>
</organism>
<dbReference type="STRING" id="880071.Fleli_3219"/>
<keyword evidence="1" id="KW-0812">Transmembrane</keyword>
<dbReference type="OrthoDB" id="1493032at2"/>
<keyword evidence="1" id="KW-1133">Transmembrane helix</keyword>
<dbReference type="Pfam" id="PF25589">
    <property type="entry name" value="DUF7935"/>
    <property type="match status" value="1"/>
</dbReference>
<evidence type="ECO:0000313" key="2">
    <source>
        <dbReference type="EMBL" id="AFM05551.1"/>
    </source>
</evidence>
<protein>
    <submittedName>
        <fullName evidence="2">Uncharacterized protein</fullName>
    </submittedName>
</protein>
<keyword evidence="1" id="KW-0472">Membrane</keyword>
<name>I4ANL6_BERLS</name>
<accession>I4ANL6</accession>
<dbReference type="eggNOG" id="ENOG502ZBUH">
    <property type="taxonomic scope" value="Bacteria"/>
</dbReference>
<dbReference type="KEGG" id="fli:Fleli_3219"/>
<evidence type="ECO:0000256" key="1">
    <source>
        <dbReference type="SAM" id="Phobius"/>
    </source>
</evidence>
<dbReference type="InterPro" id="IPR057695">
    <property type="entry name" value="DUF7935"/>
</dbReference>
<evidence type="ECO:0000313" key="3">
    <source>
        <dbReference type="Proteomes" id="UP000006054"/>
    </source>
</evidence>
<proteinExistence type="predicted"/>
<feature type="transmembrane region" description="Helical" evidence="1">
    <location>
        <begin position="12"/>
        <end position="32"/>
    </location>
</feature>
<dbReference type="PATRIC" id="fig|880071.3.peg.3221"/>
<sequence length="176" mass="20202">MDYGSLLKDLLIITLPAGAVLYGMFLVVKSFIGREMNQSLLELKSKNSEIALPIRLQAYERMAIFLERTSVNNLIPRLTESGQSATDLHEILLFTIREEFNHNVAQQIYISQPAWEYIKSAVEELISIINQTNRELPEGATAFDFSRHIFEIQGQTEISQNEAALQFMKEEIQQFF</sequence>
<dbReference type="AlphaFoldDB" id="I4ANL6"/>
<keyword evidence="3" id="KW-1185">Reference proteome</keyword>
<dbReference type="Proteomes" id="UP000006054">
    <property type="component" value="Chromosome"/>
</dbReference>
<reference evidence="3" key="1">
    <citation type="submission" date="2012-06" db="EMBL/GenBank/DDBJ databases">
        <title>The complete genome of Flexibacter litoralis DSM 6794.</title>
        <authorList>
            <person name="Lucas S."/>
            <person name="Copeland A."/>
            <person name="Lapidus A."/>
            <person name="Glavina del Rio T."/>
            <person name="Dalin E."/>
            <person name="Tice H."/>
            <person name="Bruce D."/>
            <person name="Goodwin L."/>
            <person name="Pitluck S."/>
            <person name="Peters L."/>
            <person name="Ovchinnikova G."/>
            <person name="Lu M."/>
            <person name="Kyrpides N."/>
            <person name="Mavromatis K."/>
            <person name="Ivanova N."/>
            <person name="Brettin T."/>
            <person name="Detter J.C."/>
            <person name="Han C."/>
            <person name="Larimer F."/>
            <person name="Land M."/>
            <person name="Hauser L."/>
            <person name="Markowitz V."/>
            <person name="Cheng J.-F."/>
            <person name="Hugenholtz P."/>
            <person name="Woyke T."/>
            <person name="Wu D."/>
            <person name="Spring S."/>
            <person name="Lang E."/>
            <person name="Kopitz M."/>
            <person name="Brambilla E."/>
            <person name="Klenk H.-P."/>
            <person name="Eisen J.A."/>
        </authorList>
    </citation>
    <scope>NUCLEOTIDE SEQUENCE [LARGE SCALE GENOMIC DNA]</scope>
    <source>
        <strain evidence="3">ATCC 23117 / DSM 6794 / NBRC 15988 / NCIMB 1366 / Sio-4</strain>
    </source>
</reference>
<dbReference type="RefSeq" id="WP_014798981.1">
    <property type="nucleotide sequence ID" value="NC_018018.1"/>
</dbReference>
<gene>
    <name evidence="2" type="ordered locus">Fleli_3219</name>
</gene>
<dbReference type="EMBL" id="CP003345">
    <property type="protein sequence ID" value="AFM05551.1"/>
    <property type="molecule type" value="Genomic_DNA"/>
</dbReference>